<dbReference type="InterPro" id="IPR003140">
    <property type="entry name" value="PLipase/COase/thioEstase"/>
</dbReference>
<dbReference type="SUPFAM" id="SSF53474">
    <property type="entry name" value="alpha/beta-Hydrolases"/>
    <property type="match status" value="1"/>
</dbReference>
<evidence type="ECO:0000313" key="4">
    <source>
        <dbReference type="EMBL" id="RIH93807.1"/>
    </source>
</evidence>
<comment type="caution">
    <text evidence="4">The sequence shown here is derived from an EMBL/GenBank/DDBJ whole genome shotgun (WGS) entry which is preliminary data.</text>
</comment>
<dbReference type="Gene3D" id="3.40.50.1820">
    <property type="entry name" value="alpha/beta hydrolase"/>
    <property type="match status" value="1"/>
</dbReference>
<proteinExistence type="inferred from homology"/>
<dbReference type="RefSeq" id="WP_119355698.1">
    <property type="nucleotide sequence ID" value="NZ_BJXM01000004.1"/>
</dbReference>
<reference evidence="4 5" key="1">
    <citation type="submission" date="2018-08" db="EMBL/GenBank/DDBJ databases">
        <title>Meiothermus granaticius genome AF-68 sequencing project.</title>
        <authorList>
            <person name="Da Costa M.S."/>
            <person name="Albuquerque L."/>
            <person name="Raposo P."/>
            <person name="Froufe H.J.C."/>
            <person name="Barroso C.S."/>
            <person name="Egas C."/>
        </authorList>
    </citation>
    <scope>NUCLEOTIDE SEQUENCE [LARGE SCALE GENOMIC DNA]</scope>
    <source>
        <strain evidence="4 5">AF-68</strain>
    </source>
</reference>
<evidence type="ECO:0000259" key="3">
    <source>
        <dbReference type="Pfam" id="PF02230"/>
    </source>
</evidence>
<name>A0A399FAZ8_9DEIN</name>
<sequence length="205" mass="22256">MHTPLSFVHRFEPGSSEATLLVLHGTGGDENDLIGLARELAPTAPLLSPRGKVLENGAPRFFRRLAPGVFDLEDLRTQAADLARFVQGAAQQYGLDRDQIYALGYSNGANMAAALLLLHPEILAGGVLLRAMMPLEPQPLPHLKGRSVFLAAGRQDPLIPPGSVETLAQRLRQAGADLELRWQPGGHSLYPAELEAARRWLEAHL</sequence>
<organism evidence="4 5">
    <name type="scientific">Meiothermus granaticius NBRC 107808</name>
    <dbReference type="NCBI Taxonomy" id="1227551"/>
    <lineage>
        <taxon>Bacteria</taxon>
        <taxon>Thermotogati</taxon>
        <taxon>Deinococcota</taxon>
        <taxon>Deinococci</taxon>
        <taxon>Thermales</taxon>
        <taxon>Thermaceae</taxon>
        <taxon>Meiothermus</taxon>
    </lineage>
</organism>
<comment type="similarity">
    <text evidence="1">Belongs to the AB hydrolase superfamily. AB hydrolase 2 family.</text>
</comment>
<feature type="domain" description="Phospholipase/carboxylesterase/thioesterase" evidence="3">
    <location>
        <begin position="18"/>
        <end position="204"/>
    </location>
</feature>
<dbReference type="AlphaFoldDB" id="A0A399FAZ8"/>
<dbReference type="OrthoDB" id="9796570at2"/>
<dbReference type="PANTHER" id="PTHR10655">
    <property type="entry name" value="LYSOPHOSPHOLIPASE-RELATED"/>
    <property type="match status" value="1"/>
</dbReference>
<protein>
    <submittedName>
        <fullName evidence="4">Putative hydrolase MhqD</fullName>
        <ecNumber evidence="4">3.1.-.-</ecNumber>
    </submittedName>
</protein>
<dbReference type="Pfam" id="PF02230">
    <property type="entry name" value="Abhydrolase_2"/>
    <property type="match status" value="1"/>
</dbReference>
<dbReference type="PANTHER" id="PTHR10655:SF17">
    <property type="entry name" value="LYSOPHOSPHOLIPASE-LIKE PROTEIN 1"/>
    <property type="match status" value="1"/>
</dbReference>
<evidence type="ECO:0000256" key="1">
    <source>
        <dbReference type="ARBA" id="ARBA00006499"/>
    </source>
</evidence>
<dbReference type="EC" id="3.1.-.-" evidence="4"/>
<keyword evidence="2 4" id="KW-0378">Hydrolase</keyword>
<dbReference type="Proteomes" id="UP000266178">
    <property type="component" value="Unassembled WGS sequence"/>
</dbReference>
<accession>A0A399FAZ8</accession>
<evidence type="ECO:0000256" key="2">
    <source>
        <dbReference type="ARBA" id="ARBA00022801"/>
    </source>
</evidence>
<dbReference type="InterPro" id="IPR029058">
    <property type="entry name" value="AB_hydrolase_fold"/>
</dbReference>
<evidence type="ECO:0000313" key="5">
    <source>
        <dbReference type="Proteomes" id="UP000266178"/>
    </source>
</evidence>
<gene>
    <name evidence="4" type="primary">mhqD</name>
    <name evidence="4" type="ORF">Mgrana_00156</name>
</gene>
<dbReference type="GO" id="GO:0016787">
    <property type="term" value="F:hydrolase activity"/>
    <property type="evidence" value="ECO:0007669"/>
    <property type="project" value="UniProtKB-KW"/>
</dbReference>
<keyword evidence="5" id="KW-1185">Reference proteome</keyword>
<dbReference type="InterPro" id="IPR050565">
    <property type="entry name" value="LYPA1-2/EST-like"/>
</dbReference>
<dbReference type="EMBL" id="QWLB01000002">
    <property type="protein sequence ID" value="RIH93807.1"/>
    <property type="molecule type" value="Genomic_DNA"/>
</dbReference>